<evidence type="ECO:0000313" key="3">
    <source>
        <dbReference type="Proteomes" id="UP001187192"/>
    </source>
</evidence>
<evidence type="ECO:0000313" key="2">
    <source>
        <dbReference type="EMBL" id="GMN51590.1"/>
    </source>
</evidence>
<dbReference type="EMBL" id="BTGU01000038">
    <property type="protein sequence ID" value="GMN51590.1"/>
    <property type="molecule type" value="Genomic_DNA"/>
</dbReference>
<dbReference type="AlphaFoldDB" id="A0AA88AGB0"/>
<keyword evidence="1" id="KW-0472">Membrane</keyword>
<accession>A0AA88AGB0</accession>
<keyword evidence="1" id="KW-1133">Transmembrane helix</keyword>
<name>A0AA88AGB0_FICCA</name>
<comment type="caution">
    <text evidence="2">The sequence shown here is derived from an EMBL/GenBank/DDBJ whole genome shotgun (WGS) entry which is preliminary data.</text>
</comment>
<dbReference type="Proteomes" id="UP001187192">
    <property type="component" value="Unassembled WGS sequence"/>
</dbReference>
<keyword evidence="1" id="KW-0812">Transmembrane</keyword>
<protein>
    <submittedName>
        <fullName evidence="2">Uncharacterized protein</fullName>
    </submittedName>
</protein>
<reference evidence="2" key="1">
    <citation type="submission" date="2023-07" db="EMBL/GenBank/DDBJ databases">
        <title>draft genome sequence of fig (Ficus carica).</title>
        <authorList>
            <person name="Takahashi T."/>
            <person name="Nishimura K."/>
        </authorList>
    </citation>
    <scope>NUCLEOTIDE SEQUENCE</scope>
</reference>
<gene>
    <name evidence="2" type="ORF">TIFTF001_020749</name>
</gene>
<evidence type="ECO:0000256" key="1">
    <source>
        <dbReference type="SAM" id="Phobius"/>
    </source>
</evidence>
<feature type="transmembrane region" description="Helical" evidence="1">
    <location>
        <begin position="12"/>
        <end position="45"/>
    </location>
</feature>
<keyword evidence="3" id="KW-1185">Reference proteome</keyword>
<sequence length="92" mass="10308">MGCGFYGTFRLFTLTVVVIFLPAAFSVLSLIITMVIPLSGLVIYFPDLDLGDLLVLLDLWLCRVFSDLCDLRSWLPIDRQSPSLLEVLLSRA</sequence>
<proteinExistence type="predicted"/>
<organism evidence="2 3">
    <name type="scientific">Ficus carica</name>
    <name type="common">Common fig</name>
    <dbReference type="NCBI Taxonomy" id="3494"/>
    <lineage>
        <taxon>Eukaryota</taxon>
        <taxon>Viridiplantae</taxon>
        <taxon>Streptophyta</taxon>
        <taxon>Embryophyta</taxon>
        <taxon>Tracheophyta</taxon>
        <taxon>Spermatophyta</taxon>
        <taxon>Magnoliopsida</taxon>
        <taxon>eudicotyledons</taxon>
        <taxon>Gunneridae</taxon>
        <taxon>Pentapetalae</taxon>
        <taxon>rosids</taxon>
        <taxon>fabids</taxon>
        <taxon>Rosales</taxon>
        <taxon>Moraceae</taxon>
        <taxon>Ficeae</taxon>
        <taxon>Ficus</taxon>
    </lineage>
</organism>